<comment type="caution">
    <text evidence="2">The sequence shown here is derived from an EMBL/GenBank/DDBJ whole genome shotgun (WGS) entry which is preliminary data.</text>
</comment>
<dbReference type="EMBL" id="JAYKXP010000178">
    <property type="protein sequence ID" value="KAK7021043.1"/>
    <property type="molecule type" value="Genomic_DNA"/>
</dbReference>
<proteinExistence type="predicted"/>
<reference evidence="2 3" key="1">
    <citation type="submission" date="2024-01" db="EMBL/GenBank/DDBJ databases">
        <title>A draft genome for a cacao thread blight-causing isolate of Paramarasmius palmivorus.</title>
        <authorList>
            <person name="Baruah I.K."/>
            <person name="Bukari Y."/>
            <person name="Amoako-Attah I."/>
            <person name="Meinhardt L.W."/>
            <person name="Bailey B.A."/>
            <person name="Cohen S.P."/>
        </authorList>
    </citation>
    <scope>NUCLEOTIDE SEQUENCE [LARGE SCALE GENOMIC DNA]</scope>
    <source>
        <strain evidence="2 3">GH-12</strain>
    </source>
</reference>
<evidence type="ECO:0000256" key="1">
    <source>
        <dbReference type="SAM" id="MobiDB-lite"/>
    </source>
</evidence>
<feature type="compositionally biased region" description="Basic and acidic residues" evidence="1">
    <location>
        <begin position="1"/>
        <end position="12"/>
    </location>
</feature>
<name>A0AAW0B618_9AGAR</name>
<evidence type="ECO:0000313" key="3">
    <source>
        <dbReference type="Proteomes" id="UP001383192"/>
    </source>
</evidence>
<dbReference type="Proteomes" id="UP001383192">
    <property type="component" value="Unassembled WGS sequence"/>
</dbReference>
<feature type="compositionally biased region" description="Basic and acidic residues" evidence="1">
    <location>
        <begin position="49"/>
        <end position="59"/>
    </location>
</feature>
<evidence type="ECO:0000313" key="2">
    <source>
        <dbReference type="EMBL" id="KAK7021043.1"/>
    </source>
</evidence>
<keyword evidence="3" id="KW-1185">Reference proteome</keyword>
<protein>
    <submittedName>
        <fullName evidence="2">Uncharacterized protein</fullName>
    </submittedName>
</protein>
<sequence length="59" mass="7177">MTAEELKEWDKSFKKRQQHRARDNEEVLHNINNRAPKKQQIQQVVMSHPEYKDKVKDMS</sequence>
<dbReference type="AlphaFoldDB" id="A0AAW0B618"/>
<gene>
    <name evidence="2" type="ORF">VNI00_017575</name>
</gene>
<accession>A0AAW0B618</accession>
<feature type="region of interest" description="Disordered" evidence="1">
    <location>
        <begin position="1"/>
        <end position="59"/>
    </location>
</feature>
<organism evidence="2 3">
    <name type="scientific">Paramarasmius palmivorus</name>
    <dbReference type="NCBI Taxonomy" id="297713"/>
    <lineage>
        <taxon>Eukaryota</taxon>
        <taxon>Fungi</taxon>
        <taxon>Dikarya</taxon>
        <taxon>Basidiomycota</taxon>
        <taxon>Agaricomycotina</taxon>
        <taxon>Agaricomycetes</taxon>
        <taxon>Agaricomycetidae</taxon>
        <taxon>Agaricales</taxon>
        <taxon>Marasmiineae</taxon>
        <taxon>Marasmiaceae</taxon>
        <taxon>Paramarasmius</taxon>
    </lineage>
</organism>